<protein>
    <recommendedName>
        <fullName evidence="1">PDZ domain-containing protein</fullName>
    </recommendedName>
</protein>
<dbReference type="InterPro" id="IPR001478">
    <property type="entry name" value="PDZ"/>
</dbReference>
<dbReference type="OrthoDB" id="7441153at2"/>
<dbReference type="Proteomes" id="UP000298213">
    <property type="component" value="Unassembled WGS sequence"/>
</dbReference>
<dbReference type="Pfam" id="PF13650">
    <property type="entry name" value="Asp_protease_2"/>
    <property type="match status" value="2"/>
</dbReference>
<organism evidence="2 3">
    <name type="scientific">Sphingomonas parva</name>
    <dbReference type="NCBI Taxonomy" id="2555898"/>
    <lineage>
        <taxon>Bacteria</taxon>
        <taxon>Pseudomonadati</taxon>
        <taxon>Pseudomonadota</taxon>
        <taxon>Alphaproteobacteria</taxon>
        <taxon>Sphingomonadales</taxon>
        <taxon>Sphingomonadaceae</taxon>
        <taxon>Sphingomonas</taxon>
    </lineage>
</organism>
<reference evidence="2 3" key="1">
    <citation type="submission" date="2019-03" db="EMBL/GenBank/DDBJ databases">
        <title>Genome sequence of Sphingomonas sp. 17J27-24.</title>
        <authorList>
            <person name="Kim M."/>
            <person name="Maeng S."/>
            <person name="Sathiyaraj S."/>
        </authorList>
    </citation>
    <scope>NUCLEOTIDE SEQUENCE [LARGE SCALE GENOMIC DNA]</scope>
    <source>
        <strain evidence="2 3">17J27-24</strain>
    </source>
</reference>
<dbReference type="Gene3D" id="2.40.70.10">
    <property type="entry name" value="Acid Proteases"/>
    <property type="match status" value="2"/>
</dbReference>
<dbReference type="RefSeq" id="WP_135083478.1">
    <property type="nucleotide sequence ID" value="NZ_SPDV01000003.1"/>
</dbReference>
<dbReference type="AlphaFoldDB" id="A0A4Y8ZUS8"/>
<comment type="caution">
    <text evidence="2">The sequence shown here is derived from an EMBL/GenBank/DDBJ whole genome shotgun (WGS) entry which is preliminary data.</text>
</comment>
<feature type="domain" description="PDZ" evidence="1">
    <location>
        <begin position="320"/>
        <end position="369"/>
    </location>
</feature>
<evidence type="ECO:0000313" key="3">
    <source>
        <dbReference type="Proteomes" id="UP000298213"/>
    </source>
</evidence>
<dbReference type="PROSITE" id="PS50106">
    <property type="entry name" value="PDZ"/>
    <property type="match status" value="1"/>
</dbReference>
<name>A0A4Y8ZUS8_9SPHN</name>
<evidence type="ECO:0000259" key="1">
    <source>
        <dbReference type="PROSITE" id="PS50106"/>
    </source>
</evidence>
<evidence type="ECO:0000313" key="2">
    <source>
        <dbReference type="EMBL" id="TFI59771.1"/>
    </source>
</evidence>
<dbReference type="InterPro" id="IPR036034">
    <property type="entry name" value="PDZ_sf"/>
</dbReference>
<keyword evidence="3" id="KW-1185">Reference proteome</keyword>
<dbReference type="InterPro" id="IPR010916">
    <property type="entry name" value="TonB_box_CS"/>
</dbReference>
<dbReference type="SUPFAM" id="SSF50630">
    <property type="entry name" value="Acid proteases"/>
    <property type="match status" value="1"/>
</dbReference>
<gene>
    <name evidence="2" type="ORF">E2493_02735</name>
</gene>
<sequence length="408" mass="43179">MKSFDLAASLDRRLVLKGALLELAMLATGAGTRSSALTTAASPHGVGAVNVFGWTPFELVTGDTLVVDAEAIGISVNAILDTGSAASIIDHSFATRAGLKSVEQRTVRGNSGRAAVGIIRDVDILWGGAPLRLPIAVISDLRTVSLAYGRQIDLVLGHDVLAGRVLAMDFLRRRNGLGVNFHGGKRWVSVPVTSGANRELLIPGSVAGLPPAPFILDLGSSTPLMLSKKYADEHRLLVGTRQSTAILAGIEGVQTAATVMTRRAEIGGLPVGSIPTLIVDNWLSVSAVGNIGLPLLAQYEMVLDMAANELWLRPPSSRSAVEMLKDRSGLGLAVSGDALTVVHLAKGSPAARGGWSVGDRIRRVNGKAIDATYTRGSLWHWRYDPAGTRVSLSVESSRPREMILEDYY</sequence>
<proteinExistence type="predicted"/>
<dbReference type="EMBL" id="SPDV01000003">
    <property type="protein sequence ID" value="TFI59771.1"/>
    <property type="molecule type" value="Genomic_DNA"/>
</dbReference>
<dbReference type="InterPro" id="IPR021109">
    <property type="entry name" value="Peptidase_aspartic_dom_sf"/>
</dbReference>
<dbReference type="PROSITE" id="PS00430">
    <property type="entry name" value="TONB_DEPENDENT_REC_1"/>
    <property type="match status" value="1"/>
</dbReference>
<dbReference type="Gene3D" id="2.30.42.10">
    <property type="match status" value="1"/>
</dbReference>
<dbReference type="SUPFAM" id="SSF50156">
    <property type="entry name" value="PDZ domain-like"/>
    <property type="match status" value="1"/>
</dbReference>
<accession>A0A4Y8ZUS8</accession>